<organism evidence="13 14">
    <name type="scientific">Cinchona calisaya</name>
    <dbReference type="NCBI Taxonomy" id="153742"/>
    <lineage>
        <taxon>Eukaryota</taxon>
        <taxon>Viridiplantae</taxon>
        <taxon>Streptophyta</taxon>
        <taxon>Embryophyta</taxon>
        <taxon>Tracheophyta</taxon>
        <taxon>Spermatophyta</taxon>
        <taxon>Magnoliopsida</taxon>
        <taxon>eudicotyledons</taxon>
        <taxon>Gunneridae</taxon>
        <taxon>Pentapetalae</taxon>
        <taxon>asterids</taxon>
        <taxon>lamiids</taxon>
        <taxon>Gentianales</taxon>
        <taxon>Rubiaceae</taxon>
        <taxon>Cinchonoideae</taxon>
        <taxon>Cinchoneae</taxon>
        <taxon>Cinchona</taxon>
    </lineage>
</organism>
<reference evidence="13 14" key="1">
    <citation type="submission" date="2024-11" db="EMBL/GenBank/DDBJ databases">
        <title>A near-complete genome assembly of Cinchona calisaya.</title>
        <authorList>
            <person name="Lian D.C."/>
            <person name="Zhao X.W."/>
            <person name="Wei L."/>
        </authorList>
    </citation>
    <scope>NUCLEOTIDE SEQUENCE [LARGE SCALE GENOMIC DNA]</scope>
    <source>
        <tissue evidence="13">Nenye</tissue>
    </source>
</reference>
<feature type="compositionally biased region" description="Low complexity" evidence="9">
    <location>
        <begin position="267"/>
        <end position="293"/>
    </location>
</feature>
<dbReference type="FunFam" id="3.80.10.10:FF:000062">
    <property type="entry name" value="protein STRUBBELIG-RECEPTOR FAMILY 3"/>
    <property type="match status" value="1"/>
</dbReference>
<evidence type="ECO:0000256" key="8">
    <source>
        <dbReference type="ARBA" id="ARBA00023170"/>
    </source>
</evidence>
<keyword evidence="5" id="KW-0677">Repeat</keyword>
<evidence type="ECO:0000256" key="11">
    <source>
        <dbReference type="SAM" id="SignalP"/>
    </source>
</evidence>
<dbReference type="Gene3D" id="1.10.510.10">
    <property type="entry name" value="Transferase(Phosphotransferase) domain 1"/>
    <property type="match status" value="1"/>
</dbReference>
<evidence type="ECO:0000256" key="2">
    <source>
        <dbReference type="ARBA" id="ARBA00022614"/>
    </source>
</evidence>
<gene>
    <name evidence="13" type="ORF">ACH5RR_015053</name>
</gene>
<comment type="caution">
    <text evidence="13">The sequence shown here is derived from an EMBL/GenBank/DDBJ whole genome shotgun (WGS) entry which is preliminary data.</text>
</comment>
<feature type="region of interest" description="Disordered" evidence="9">
    <location>
        <begin position="250"/>
        <end position="300"/>
    </location>
</feature>
<keyword evidence="14" id="KW-1185">Reference proteome</keyword>
<keyword evidence="3 10" id="KW-0812">Transmembrane</keyword>
<keyword evidence="6 10" id="KW-1133">Transmembrane helix</keyword>
<dbReference type="Proteomes" id="UP001630127">
    <property type="component" value="Unassembled WGS sequence"/>
</dbReference>
<dbReference type="InterPro" id="IPR001245">
    <property type="entry name" value="Ser-Thr/Tyr_kinase_cat_dom"/>
</dbReference>
<dbReference type="InterPro" id="IPR011009">
    <property type="entry name" value="Kinase-like_dom_sf"/>
</dbReference>
<comment type="subcellular location">
    <subcellularLocation>
        <location evidence="1">Membrane</location>
    </subcellularLocation>
</comment>
<dbReference type="SUPFAM" id="SSF52058">
    <property type="entry name" value="L domain-like"/>
    <property type="match status" value="1"/>
</dbReference>
<feature type="signal peptide" evidence="11">
    <location>
        <begin position="1"/>
        <end position="27"/>
    </location>
</feature>
<dbReference type="SUPFAM" id="SSF56112">
    <property type="entry name" value="Protein kinase-like (PK-like)"/>
    <property type="match status" value="1"/>
</dbReference>
<proteinExistence type="predicted"/>
<evidence type="ECO:0000256" key="1">
    <source>
        <dbReference type="ARBA" id="ARBA00004370"/>
    </source>
</evidence>
<feature type="chain" id="PRO_5044774677" description="Protein kinase domain-containing protein" evidence="11">
    <location>
        <begin position="28"/>
        <end position="747"/>
    </location>
</feature>
<dbReference type="PANTHER" id="PTHR48007">
    <property type="entry name" value="LEUCINE-RICH REPEAT RECEPTOR-LIKE PROTEIN KINASE PXC1"/>
    <property type="match status" value="1"/>
</dbReference>
<dbReference type="Pfam" id="PF13855">
    <property type="entry name" value="LRR_8"/>
    <property type="match status" value="1"/>
</dbReference>
<dbReference type="Pfam" id="PF07714">
    <property type="entry name" value="PK_Tyr_Ser-Thr"/>
    <property type="match status" value="1"/>
</dbReference>
<evidence type="ECO:0000259" key="12">
    <source>
        <dbReference type="PROSITE" id="PS50011"/>
    </source>
</evidence>
<dbReference type="InterPro" id="IPR000719">
    <property type="entry name" value="Prot_kinase_dom"/>
</dbReference>
<evidence type="ECO:0000256" key="3">
    <source>
        <dbReference type="ARBA" id="ARBA00022692"/>
    </source>
</evidence>
<keyword evidence="7 10" id="KW-0472">Membrane</keyword>
<protein>
    <recommendedName>
        <fullName evidence="12">Protein kinase domain-containing protein</fullName>
    </recommendedName>
</protein>
<dbReference type="FunFam" id="3.30.200.20:FF:000125">
    <property type="entry name" value="Protein STRUBBELIG-RECEPTOR FAMILY 8"/>
    <property type="match status" value="1"/>
</dbReference>
<dbReference type="PROSITE" id="PS50011">
    <property type="entry name" value="PROTEIN_KINASE_DOM"/>
    <property type="match status" value="1"/>
</dbReference>
<name>A0ABD2ZS08_9GENT</name>
<dbReference type="FunFam" id="1.10.510.10:FF:000095">
    <property type="entry name" value="protein STRUBBELIG-RECEPTOR FAMILY 8"/>
    <property type="match status" value="1"/>
</dbReference>
<dbReference type="PANTHER" id="PTHR48007:SF22">
    <property type="entry name" value="PROTEIN STRUBBELIG-RECEPTOR FAMILY 3-LIKE ISOFORM X1"/>
    <property type="match status" value="1"/>
</dbReference>
<dbReference type="EMBL" id="JBJUIK010000007">
    <property type="protein sequence ID" value="KAL3522219.1"/>
    <property type="molecule type" value="Genomic_DNA"/>
</dbReference>
<dbReference type="InterPro" id="IPR046959">
    <property type="entry name" value="PRK1-6/SRF4-like"/>
</dbReference>
<dbReference type="Gene3D" id="3.30.200.20">
    <property type="entry name" value="Phosphorylase Kinase, domain 1"/>
    <property type="match status" value="1"/>
</dbReference>
<dbReference type="AlphaFoldDB" id="A0ABD2ZS08"/>
<evidence type="ECO:0000256" key="9">
    <source>
        <dbReference type="SAM" id="MobiDB-lite"/>
    </source>
</evidence>
<keyword evidence="2" id="KW-0433">Leucine-rich repeat</keyword>
<evidence type="ECO:0000313" key="14">
    <source>
        <dbReference type="Proteomes" id="UP001630127"/>
    </source>
</evidence>
<dbReference type="Gene3D" id="3.80.10.10">
    <property type="entry name" value="Ribonuclease Inhibitor"/>
    <property type="match status" value="1"/>
</dbReference>
<accession>A0ABD2ZS08</accession>
<sequence>MGYLGCRKFVYFLAFLAVFAVLPTCWGFTNPSDVFAISSLYAALGYPRLAGWIPFGGDPCGLMGWQGVLCVNANVTGIVLSGMDLEGELSANLGLFSSIIQIDLSNNQIGGSIPSDLPATIRNFSLSDNQFSGSIPESISSLDQLTDLSLGNNHLTGLIPDAFQQLGGLTMLNLCGNMLSGQLPSSMGNLSSLTKLYMQNNQLSGTLDVLQDLPLIDLNIENNLFSGPIPEKLLNVPNFRKAGNPFNTSVLPSSTVSSPSPSPSPSPSKASPPEFAPVQQVTGPPVQQLPQTGRQGTNKTSKSISWIAIVGILVIVVLALGMCLFLSRCCKRRQVADNTAKRHDAYAYGDRRANHKDDDSLQKPNYQAEKVTKAAVMRPAMTSVDTKQEKDVKGRRAFPKREDHRIDMTRMDLTGMESSIQPPLPPPFTLLPSERIMADPILPLITPSGHAMNSVKSFTIASLQQYTESFSQENLMGKGMLGTVYKAKLPNGKLLAVKKLDSGTSRLQSDREFLELISNVAKLQHANIIRLVGYCVEHRQRMLVYEYCENGTLHEALHLDDEIHERLTWNTRISLALQAARALEYLHEVCQPPVVHQNFKSANILLDDELSVYVADSGLAPLLSSTSMAQLQGCGYGGPELELGSYSSQSDVYSFGVVMLELLTGRKSHDRSRPRGEQFLVRWAIPRLHDIDALARMVDPSLHGAYPSKSLSRFADIISLCIQPEPEFRPPMSEIVQNLVHMVQRDS</sequence>
<dbReference type="Pfam" id="PF00560">
    <property type="entry name" value="LRR_1"/>
    <property type="match status" value="1"/>
</dbReference>
<dbReference type="GO" id="GO:0016020">
    <property type="term" value="C:membrane"/>
    <property type="evidence" value="ECO:0007669"/>
    <property type="project" value="UniProtKB-SubCell"/>
</dbReference>
<evidence type="ECO:0000256" key="4">
    <source>
        <dbReference type="ARBA" id="ARBA00022729"/>
    </source>
</evidence>
<keyword evidence="8" id="KW-0675">Receptor</keyword>
<dbReference type="InterPro" id="IPR032675">
    <property type="entry name" value="LRR_dom_sf"/>
</dbReference>
<evidence type="ECO:0000313" key="13">
    <source>
        <dbReference type="EMBL" id="KAL3522219.1"/>
    </source>
</evidence>
<evidence type="ECO:0000256" key="10">
    <source>
        <dbReference type="SAM" id="Phobius"/>
    </source>
</evidence>
<keyword evidence="4 11" id="KW-0732">Signal</keyword>
<evidence type="ECO:0000256" key="5">
    <source>
        <dbReference type="ARBA" id="ARBA00022737"/>
    </source>
</evidence>
<feature type="transmembrane region" description="Helical" evidence="10">
    <location>
        <begin position="304"/>
        <end position="326"/>
    </location>
</feature>
<feature type="domain" description="Protein kinase" evidence="12">
    <location>
        <begin position="470"/>
        <end position="744"/>
    </location>
</feature>
<dbReference type="InterPro" id="IPR001611">
    <property type="entry name" value="Leu-rich_rpt"/>
</dbReference>
<evidence type="ECO:0000256" key="7">
    <source>
        <dbReference type="ARBA" id="ARBA00023136"/>
    </source>
</evidence>
<evidence type="ECO:0000256" key="6">
    <source>
        <dbReference type="ARBA" id="ARBA00022989"/>
    </source>
</evidence>